<protein>
    <submittedName>
        <fullName evidence="3">Uncharacterized protein</fullName>
    </submittedName>
</protein>
<evidence type="ECO:0000313" key="3">
    <source>
        <dbReference type="EMBL" id="MCZ4242449.1"/>
    </source>
</evidence>
<comment type="caution">
    <text evidence="3">The sequence shown here is derived from an EMBL/GenBank/DDBJ whole genome shotgun (WGS) entry which is preliminary data.</text>
</comment>
<reference evidence="3" key="1">
    <citation type="submission" date="2022-12" db="EMBL/GenBank/DDBJ databases">
        <title>Genome sequence of HCMS5-2.</title>
        <authorList>
            <person name="Woo H."/>
        </authorList>
    </citation>
    <scope>NUCLEOTIDE SEQUENCE</scope>
    <source>
        <strain evidence="3">HCMS5-2</strain>
    </source>
</reference>
<feature type="compositionally biased region" description="Basic residues" evidence="1">
    <location>
        <begin position="240"/>
        <end position="249"/>
    </location>
</feature>
<name>A0ABT4L3F2_9SPHI</name>
<accession>A0ABT4L3F2</accession>
<evidence type="ECO:0000256" key="1">
    <source>
        <dbReference type="SAM" id="MobiDB-lite"/>
    </source>
</evidence>
<feature type="transmembrane region" description="Helical" evidence="2">
    <location>
        <begin position="44"/>
        <end position="64"/>
    </location>
</feature>
<keyword evidence="2" id="KW-0812">Transmembrane</keyword>
<evidence type="ECO:0000256" key="2">
    <source>
        <dbReference type="SAM" id="Phobius"/>
    </source>
</evidence>
<dbReference type="EMBL" id="JAPWGM010000001">
    <property type="protein sequence ID" value="MCZ4242449.1"/>
    <property type="molecule type" value="Genomic_DNA"/>
</dbReference>
<gene>
    <name evidence="3" type="ORF">O0955_00410</name>
</gene>
<organism evidence="3 4">
    <name type="scientific">Pedobacter punctiformis</name>
    <dbReference type="NCBI Taxonomy" id="3004097"/>
    <lineage>
        <taxon>Bacteria</taxon>
        <taxon>Pseudomonadati</taxon>
        <taxon>Bacteroidota</taxon>
        <taxon>Sphingobacteriia</taxon>
        <taxon>Sphingobacteriales</taxon>
        <taxon>Sphingobacteriaceae</taxon>
        <taxon>Pedobacter</taxon>
    </lineage>
</organism>
<sequence length="249" mass="28040">MQPTPDKDFDQLFKDAFADAEVTPSRNLWSDIEQKIEPKKTRKLPVYWLAAAAVLVITTVGILIRNNQDTTLEKPENFTKTEVNKPSNENVAKPELKEPVEVKEEVFPKLRPEVKKATSFAKMEVKKEEKQKPAVKPEIVKEETLIASAEVPKAKQEDLTERIKEAVAAKNETLNASTGTAVLPDEPVNENEQSKGIRNVGDLVNLVVNKVDKRKDKFIQFRTDDDDSSISSINIGPFKFGKRKKADNK</sequence>
<keyword evidence="2" id="KW-0472">Membrane</keyword>
<keyword evidence="4" id="KW-1185">Reference proteome</keyword>
<feature type="region of interest" description="Disordered" evidence="1">
    <location>
        <begin position="226"/>
        <end position="249"/>
    </location>
</feature>
<dbReference type="Proteomes" id="UP001144347">
    <property type="component" value="Unassembled WGS sequence"/>
</dbReference>
<proteinExistence type="predicted"/>
<dbReference type="RefSeq" id="WP_269425566.1">
    <property type="nucleotide sequence ID" value="NZ_JAPWGM010000001.1"/>
</dbReference>
<keyword evidence="2" id="KW-1133">Transmembrane helix</keyword>
<evidence type="ECO:0000313" key="4">
    <source>
        <dbReference type="Proteomes" id="UP001144347"/>
    </source>
</evidence>